<protein>
    <submittedName>
        <fullName evidence="1">26295_t:CDS:1</fullName>
    </submittedName>
</protein>
<evidence type="ECO:0000313" key="1">
    <source>
        <dbReference type="EMBL" id="CAG8844785.1"/>
    </source>
</evidence>
<name>A0ABN7X231_GIGMA</name>
<proteinExistence type="predicted"/>
<sequence>NSGYLWTQMAKSNAKKEDLEILKAQLCQYACNEKLYNRSYVPIIDSPIQLWKTTRDSNKTKPGDQHTNLGIKNLELMIKISSYLISNAKQELYYYRLNLIEKEIQTVFQDITLFSE</sequence>
<keyword evidence="2" id="KW-1185">Reference proteome</keyword>
<gene>
    <name evidence="1" type="ORF">GMARGA_LOCUS37294</name>
</gene>
<accession>A0ABN7X231</accession>
<feature type="non-terminal residue" evidence="1">
    <location>
        <position position="1"/>
    </location>
</feature>
<comment type="caution">
    <text evidence="1">The sequence shown here is derived from an EMBL/GenBank/DDBJ whole genome shotgun (WGS) entry which is preliminary data.</text>
</comment>
<reference evidence="1 2" key="1">
    <citation type="submission" date="2021-06" db="EMBL/GenBank/DDBJ databases">
        <authorList>
            <person name="Kallberg Y."/>
            <person name="Tangrot J."/>
            <person name="Rosling A."/>
        </authorList>
    </citation>
    <scope>NUCLEOTIDE SEQUENCE [LARGE SCALE GENOMIC DNA]</scope>
    <source>
        <strain evidence="1 2">120-4 pot B 10/14</strain>
    </source>
</reference>
<dbReference type="Proteomes" id="UP000789901">
    <property type="component" value="Unassembled WGS sequence"/>
</dbReference>
<dbReference type="EMBL" id="CAJVQB010077077">
    <property type="protein sequence ID" value="CAG8844785.1"/>
    <property type="molecule type" value="Genomic_DNA"/>
</dbReference>
<feature type="non-terminal residue" evidence="1">
    <location>
        <position position="116"/>
    </location>
</feature>
<organism evidence="1 2">
    <name type="scientific">Gigaspora margarita</name>
    <dbReference type="NCBI Taxonomy" id="4874"/>
    <lineage>
        <taxon>Eukaryota</taxon>
        <taxon>Fungi</taxon>
        <taxon>Fungi incertae sedis</taxon>
        <taxon>Mucoromycota</taxon>
        <taxon>Glomeromycotina</taxon>
        <taxon>Glomeromycetes</taxon>
        <taxon>Diversisporales</taxon>
        <taxon>Gigasporaceae</taxon>
        <taxon>Gigaspora</taxon>
    </lineage>
</organism>
<evidence type="ECO:0000313" key="2">
    <source>
        <dbReference type="Proteomes" id="UP000789901"/>
    </source>
</evidence>